<dbReference type="RefSeq" id="WP_367780969.1">
    <property type="nucleotide sequence ID" value="NZ_JBFMIA010000138.1"/>
</dbReference>
<feature type="non-terminal residue" evidence="1">
    <location>
        <position position="93"/>
    </location>
</feature>
<dbReference type="EMBL" id="JBFMIA010000138">
    <property type="protein sequence ID" value="MEW9503492.1"/>
    <property type="molecule type" value="Genomic_DNA"/>
</dbReference>
<name>A0ABV3Q822_9BACL</name>
<comment type="caution">
    <text evidence="1">The sequence shown here is derived from an EMBL/GenBank/DDBJ whole genome shotgun (WGS) entry which is preliminary data.</text>
</comment>
<dbReference type="Proteomes" id="UP001556040">
    <property type="component" value="Unassembled WGS sequence"/>
</dbReference>
<keyword evidence="2" id="KW-1185">Reference proteome</keyword>
<organism evidence="1 2">
    <name type="scientific">Jeotgalibacillus marinus</name>
    <dbReference type="NCBI Taxonomy" id="86667"/>
    <lineage>
        <taxon>Bacteria</taxon>
        <taxon>Bacillati</taxon>
        <taxon>Bacillota</taxon>
        <taxon>Bacilli</taxon>
        <taxon>Bacillales</taxon>
        <taxon>Caryophanaceae</taxon>
        <taxon>Jeotgalibacillus</taxon>
    </lineage>
</organism>
<evidence type="ECO:0000313" key="1">
    <source>
        <dbReference type="EMBL" id="MEW9503492.1"/>
    </source>
</evidence>
<accession>A0ABV3Q822</accession>
<feature type="non-terminal residue" evidence="1">
    <location>
        <position position="1"/>
    </location>
</feature>
<protein>
    <submittedName>
        <fullName evidence="1">Uncharacterized protein</fullName>
    </submittedName>
</protein>
<proteinExistence type="predicted"/>
<reference evidence="1 2" key="1">
    <citation type="journal article" date="1979" name="Int. J. Syst. Evol. Microbiol.">
        <title>Bacillus globisporus subsp. marinus subsp. nov.</title>
        <authorList>
            <person name="Liu H."/>
        </authorList>
    </citation>
    <scope>NUCLEOTIDE SEQUENCE [LARGE SCALE GENOMIC DNA]</scope>
    <source>
        <strain evidence="1 2">DSM 1297</strain>
    </source>
</reference>
<gene>
    <name evidence="1" type="ORF">AB1471_17290</name>
</gene>
<sequence>ALIIGYVLFLRYWVFGEFGDTYETNNIADYGNIIGNFDNETPKKFIYSFFPEEIEPYFSQPQYHYKAIKGDSYAYEIALEFVIEDSQLFEDYV</sequence>
<evidence type="ECO:0000313" key="2">
    <source>
        <dbReference type="Proteomes" id="UP001556040"/>
    </source>
</evidence>